<dbReference type="Gene3D" id="1.10.10.10">
    <property type="entry name" value="Winged helix-like DNA-binding domain superfamily/Winged helix DNA-binding domain"/>
    <property type="match status" value="1"/>
</dbReference>
<dbReference type="RefSeq" id="WP_028286390.1">
    <property type="nucleotide sequence ID" value="NZ_BMLF01000001.1"/>
</dbReference>
<gene>
    <name evidence="1" type="ORF">GCM10011534_15830</name>
</gene>
<dbReference type="InterPro" id="IPR036388">
    <property type="entry name" value="WH-like_DNA-bd_sf"/>
</dbReference>
<dbReference type="Proteomes" id="UP000649829">
    <property type="component" value="Unassembled WGS sequence"/>
</dbReference>
<proteinExistence type="predicted"/>
<organism evidence="1 2">
    <name type="scientific">Pseudooceanicola nanhaiensis</name>
    <dbReference type="NCBI Taxonomy" id="375761"/>
    <lineage>
        <taxon>Bacteria</taxon>
        <taxon>Pseudomonadati</taxon>
        <taxon>Pseudomonadota</taxon>
        <taxon>Alphaproteobacteria</taxon>
        <taxon>Rhodobacterales</taxon>
        <taxon>Paracoccaceae</taxon>
        <taxon>Pseudooceanicola</taxon>
    </lineage>
</organism>
<evidence type="ECO:0000313" key="2">
    <source>
        <dbReference type="Proteomes" id="UP000649829"/>
    </source>
</evidence>
<keyword evidence="2" id="KW-1185">Reference proteome</keyword>
<sequence length="207" mass="21262">MRFAVLTGDFVDSTDLAPATLDAAMAELASAAADVAGWRAEAPVAAHFARRGGDGWQVALDRPALWLRLSLYLRARLRQAARESAPTRIAIATGQGALPDDNDPNAAHGAAFTASGRLLEALPAALLMSHAGGGAETAAAVLADTLSQGWTRTQARTLCALLPPAPPTHAEVAERLGVSRQAVDQSARAAGLPALTAAMSAIEEAGR</sequence>
<dbReference type="AlphaFoldDB" id="A0A917SSV2"/>
<protein>
    <submittedName>
        <fullName evidence="1">Uncharacterized protein</fullName>
    </submittedName>
</protein>
<reference evidence="1" key="1">
    <citation type="journal article" date="2014" name="Int. J. Syst. Evol. Microbiol.">
        <title>Complete genome sequence of Corynebacterium casei LMG S-19264T (=DSM 44701T), isolated from a smear-ripened cheese.</title>
        <authorList>
            <consortium name="US DOE Joint Genome Institute (JGI-PGF)"/>
            <person name="Walter F."/>
            <person name="Albersmeier A."/>
            <person name="Kalinowski J."/>
            <person name="Ruckert C."/>
        </authorList>
    </citation>
    <scope>NUCLEOTIDE SEQUENCE</scope>
    <source>
        <strain evidence="1">CGMCC 1.6293</strain>
    </source>
</reference>
<evidence type="ECO:0000313" key="1">
    <source>
        <dbReference type="EMBL" id="GGL94496.1"/>
    </source>
</evidence>
<reference evidence="1" key="2">
    <citation type="submission" date="2020-09" db="EMBL/GenBank/DDBJ databases">
        <authorList>
            <person name="Sun Q."/>
            <person name="Zhou Y."/>
        </authorList>
    </citation>
    <scope>NUCLEOTIDE SEQUENCE</scope>
    <source>
        <strain evidence="1">CGMCC 1.6293</strain>
    </source>
</reference>
<dbReference type="EMBL" id="BMLF01000001">
    <property type="protein sequence ID" value="GGL94496.1"/>
    <property type="molecule type" value="Genomic_DNA"/>
</dbReference>
<accession>A0A917SSV2</accession>
<comment type="caution">
    <text evidence="1">The sequence shown here is derived from an EMBL/GenBank/DDBJ whole genome shotgun (WGS) entry which is preliminary data.</text>
</comment>
<name>A0A917SSV2_9RHOB</name>